<sequence length="152" mass="16433">SHECHVILSRTTIWPFWHHLSPPGTQISLYGLIIIPFKYFPYALLGMDLLMAGPGAAAQAIPGAVVGHLWWMGVFGTELGGTQGGVLTEWDRTPKWSRSWFGEDGSPATGRTLNLGGGVNVVPSRARAEEDANANTTLGHRWEVGEQIGLGK</sequence>
<protein>
    <recommendedName>
        <fullName evidence="3">Derlin</fullName>
    </recommendedName>
</protein>
<evidence type="ECO:0000313" key="2">
    <source>
        <dbReference type="Proteomes" id="UP000053593"/>
    </source>
</evidence>
<proteinExistence type="predicted"/>
<gene>
    <name evidence="1" type="ORF">GYMLUDRAFT_695257</name>
</gene>
<dbReference type="HOGENOM" id="CLU_1726636_0_0_1"/>
<name>A0A0D0CRU2_9AGAR</name>
<feature type="non-terminal residue" evidence="1">
    <location>
        <position position="1"/>
    </location>
</feature>
<dbReference type="AlphaFoldDB" id="A0A0D0CRU2"/>
<dbReference type="OrthoDB" id="1716531at2759"/>
<reference evidence="1 2" key="1">
    <citation type="submission" date="2014-04" db="EMBL/GenBank/DDBJ databases">
        <title>Evolutionary Origins and Diversification of the Mycorrhizal Mutualists.</title>
        <authorList>
            <consortium name="DOE Joint Genome Institute"/>
            <consortium name="Mycorrhizal Genomics Consortium"/>
            <person name="Kohler A."/>
            <person name="Kuo A."/>
            <person name="Nagy L.G."/>
            <person name="Floudas D."/>
            <person name="Copeland A."/>
            <person name="Barry K.W."/>
            <person name="Cichocki N."/>
            <person name="Veneault-Fourrey C."/>
            <person name="LaButti K."/>
            <person name="Lindquist E.A."/>
            <person name="Lipzen A."/>
            <person name="Lundell T."/>
            <person name="Morin E."/>
            <person name="Murat C."/>
            <person name="Riley R."/>
            <person name="Ohm R."/>
            <person name="Sun H."/>
            <person name="Tunlid A."/>
            <person name="Henrissat B."/>
            <person name="Grigoriev I.V."/>
            <person name="Hibbett D.S."/>
            <person name="Martin F."/>
        </authorList>
    </citation>
    <scope>NUCLEOTIDE SEQUENCE [LARGE SCALE GENOMIC DNA]</scope>
    <source>
        <strain evidence="1 2">FD-317 M1</strain>
    </source>
</reference>
<organism evidence="1 2">
    <name type="scientific">Collybiopsis luxurians FD-317 M1</name>
    <dbReference type="NCBI Taxonomy" id="944289"/>
    <lineage>
        <taxon>Eukaryota</taxon>
        <taxon>Fungi</taxon>
        <taxon>Dikarya</taxon>
        <taxon>Basidiomycota</taxon>
        <taxon>Agaricomycotina</taxon>
        <taxon>Agaricomycetes</taxon>
        <taxon>Agaricomycetidae</taxon>
        <taxon>Agaricales</taxon>
        <taxon>Marasmiineae</taxon>
        <taxon>Omphalotaceae</taxon>
        <taxon>Collybiopsis</taxon>
        <taxon>Collybiopsis luxurians</taxon>
    </lineage>
</organism>
<accession>A0A0D0CRU2</accession>
<evidence type="ECO:0000313" key="1">
    <source>
        <dbReference type="EMBL" id="KIK58363.1"/>
    </source>
</evidence>
<evidence type="ECO:0008006" key="3">
    <source>
        <dbReference type="Google" id="ProtNLM"/>
    </source>
</evidence>
<dbReference type="Proteomes" id="UP000053593">
    <property type="component" value="Unassembled WGS sequence"/>
</dbReference>
<keyword evidence="2" id="KW-1185">Reference proteome</keyword>
<dbReference type="EMBL" id="KN834785">
    <property type="protein sequence ID" value="KIK58363.1"/>
    <property type="molecule type" value="Genomic_DNA"/>
</dbReference>